<keyword evidence="2" id="KW-1185">Reference proteome</keyword>
<protein>
    <submittedName>
        <fullName evidence="1">Uncharacterized protein</fullName>
    </submittedName>
</protein>
<organism evidence="1 2">
    <name type="scientific">Photobacterium damselae subsp. damselae CIP 102761</name>
    <dbReference type="NCBI Taxonomy" id="675817"/>
    <lineage>
        <taxon>Bacteria</taxon>
        <taxon>Pseudomonadati</taxon>
        <taxon>Pseudomonadota</taxon>
        <taxon>Gammaproteobacteria</taxon>
        <taxon>Vibrionales</taxon>
        <taxon>Vibrionaceae</taxon>
        <taxon>Photobacterium</taxon>
    </lineage>
</organism>
<sequence>MGKLFPRNITDKIATLWVITCTPTCEITDNTSRVIGSHHFSAIFIINRTVRNVNPFCLIESIWAAALNHWRANNRDRLGCRNGYRTLVINGFCGD</sequence>
<evidence type="ECO:0000313" key="1">
    <source>
        <dbReference type="EMBL" id="EEZ41221.1"/>
    </source>
</evidence>
<name>D0YY90_PHODD</name>
<dbReference type="Proteomes" id="UP000003579">
    <property type="component" value="Unassembled WGS sequence"/>
</dbReference>
<proteinExistence type="predicted"/>
<dbReference type="AlphaFoldDB" id="D0YY90"/>
<dbReference type="EMBL" id="ADBS01000001">
    <property type="protein sequence ID" value="EEZ41221.1"/>
    <property type="molecule type" value="Genomic_DNA"/>
</dbReference>
<reference evidence="1 2" key="1">
    <citation type="submission" date="2009-11" db="EMBL/GenBank/DDBJ databases">
        <authorList>
            <consortium name="Los Alamos National Laboratory (LANL)"/>
            <consortium name="National Microbial Pathogen Data Resource (NMPDR)"/>
            <person name="Munk A.C."/>
            <person name="Tapia R."/>
            <person name="Green L."/>
            <person name="Rogers Y."/>
            <person name="Detter J.C."/>
            <person name="Bruce D."/>
            <person name="Brettin T.S."/>
            <person name="Colwell R."/>
            <person name="Huq A."/>
            <person name="Grim C.J."/>
            <person name="Hasan N.A."/>
            <person name="Vonstein V."/>
            <person name="Bartels D."/>
        </authorList>
    </citation>
    <scope>NUCLEOTIDE SEQUENCE [LARGE SCALE GENOMIC DNA]</scope>
    <source>
        <strain evidence="1 2">CIP 102761</strain>
    </source>
</reference>
<evidence type="ECO:0000313" key="2">
    <source>
        <dbReference type="Proteomes" id="UP000003579"/>
    </source>
</evidence>
<accession>D0YY90</accession>
<gene>
    <name evidence="1" type="ORF">VDA_002253</name>
</gene>